<accession>A0ABP8JBU8</accession>
<dbReference type="PANTHER" id="PTHR46648">
    <property type="entry name" value="HIT FAMILY PROTEIN 1"/>
    <property type="match status" value="1"/>
</dbReference>
<dbReference type="InterPro" id="IPR001310">
    <property type="entry name" value="Histidine_triad_HIT"/>
</dbReference>
<protein>
    <submittedName>
        <fullName evidence="3">HIT family protein</fullName>
    </submittedName>
</protein>
<feature type="short sequence motif" description="Histidine triad motif" evidence="1">
    <location>
        <begin position="91"/>
        <end position="95"/>
    </location>
</feature>
<dbReference type="Pfam" id="PF01230">
    <property type="entry name" value="HIT"/>
    <property type="match status" value="1"/>
</dbReference>
<dbReference type="EMBL" id="BAABGL010000006">
    <property type="protein sequence ID" value="GAA4388396.1"/>
    <property type="molecule type" value="Genomic_DNA"/>
</dbReference>
<name>A0ABP8JBU8_9MICO</name>
<proteinExistence type="predicted"/>
<dbReference type="Proteomes" id="UP001500642">
    <property type="component" value="Unassembled WGS sequence"/>
</dbReference>
<dbReference type="Gene3D" id="3.30.428.10">
    <property type="entry name" value="HIT-like"/>
    <property type="match status" value="1"/>
</dbReference>
<organism evidence="3 4">
    <name type="scientific">Brevibacterium pityocampae</name>
    <dbReference type="NCBI Taxonomy" id="506594"/>
    <lineage>
        <taxon>Bacteria</taxon>
        <taxon>Bacillati</taxon>
        <taxon>Actinomycetota</taxon>
        <taxon>Actinomycetes</taxon>
        <taxon>Micrococcales</taxon>
        <taxon>Brevibacteriaceae</taxon>
        <taxon>Brevibacterium</taxon>
    </lineage>
</organism>
<evidence type="ECO:0000313" key="4">
    <source>
        <dbReference type="Proteomes" id="UP001500642"/>
    </source>
</evidence>
<sequence length="130" mass="14246">MASIFTKIMAGEIPGAFVYEDEKCAAFLDVAPMTDGHVLVVPREEIDHWIDLPEDLAAHLFAVAQKIGVAQRTAFGCERIGVMIQGYEVPHVHIHVWPTNAIKDFDPANKGPMAEPEVLKANAERITAAL</sequence>
<keyword evidence="4" id="KW-1185">Reference proteome</keyword>
<dbReference type="SUPFAM" id="SSF54197">
    <property type="entry name" value="HIT-like"/>
    <property type="match status" value="1"/>
</dbReference>
<comment type="caution">
    <text evidence="3">The sequence shown here is derived from an EMBL/GenBank/DDBJ whole genome shotgun (WGS) entry which is preliminary data.</text>
</comment>
<evidence type="ECO:0000259" key="2">
    <source>
        <dbReference type="PROSITE" id="PS51084"/>
    </source>
</evidence>
<dbReference type="InterPro" id="IPR011146">
    <property type="entry name" value="HIT-like"/>
</dbReference>
<reference evidence="4" key="1">
    <citation type="journal article" date="2019" name="Int. J. Syst. Evol. Microbiol.">
        <title>The Global Catalogue of Microorganisms (GCM) 10K type strain sequencing project: providing services to taxonomists for standard genome sequencing and annotation.</title>
        <authorList>
            <consortium name="The Broad Institute Genomics Platform"/>
            <consortium name="The Broad Institute Genome Sequencing Center for Infectious Disease"/>
            <person name="Wu L."/>
            <person name="Ma J."/>
        </authorList>
    </citation>
    <scope>NUCLEOTIDE SEQUENCE [LARGE SCALE GENOMIC DNA]</scope>
    <source>
        <strain evidence="4">JCM 17808</strain>
    </source>
</reference>
<dbReference type="InterPro" id="IPR036265">
    <property type="entry name" value="HIT-like_sf"/>
</dbReference>
<gene>
    <name evidence="3" type="ORF">GCM10023167_13100</name>
</gene>
<dbReference type="PRINTS" id="PR00332">
    <property type="entry name" value="HISTRIAD"/>
</dbReference>
<dbReference type="RefSeq" id="WP_345030876.1">
    <property type="nucleotide sequence ID" value="NZ_BAABGL010000006.1"/>
</dbReference>
<dbReference type="PROSITE" id="PS51084">
    <property type="entry name" value="HIT_2"/>
    <property type="match status" value="1"/>
</dbReference>
<evidence type="ECO:0000313" key="3">
    <source>
        <dbReference type="EMBL" id="GAA4388396.1"/>
    </source>
</evidence>
<evidence type="ECO:0000256" key="1">
    <source>
        <dbReference type="PROSITE-ProRule" id="PRU00464"/>
    </source>
</evidence>
<dbReference type="PANTHER" id="PTHR46648:SF1">
    <property type="entry name" value="ADENOSINE 5'-MONOPHOSPHORAMIDASE HNT1"/>
    <property type="match status" value="1"/>
</dbReference>
<feature type="domain" description="HIT" evidence="2">
    <location>
        <begin position="4"/>
        <end position="107"/>
    </location>
</feature>